<keyword evidence="4" id="KW-0645">Protease</keyword>
<sequence length="227" mass="24125">MFGPAKGGHFGVRPAAGIPGGVCQPAAGTKTGSAGVWPVGGWTDTMWRLRCKAKDGTHVLQGLSSRTRVRELQGQIAAITGIAPGCQRILVGYPPECLDLNNEDTVLGDLPIQSGPAGDILRFPWLPLWKPLSPPLHLASGDAREGAVASGAWLGTRDPRWQLRQHDERHFHPLGICTYPLSAAWPALRTPALPCRALPCPPSASLTAPSLSSSSPRSESHQLVFCL</sequence>
<evidence type="ECO:0000256" key="4">
    <source>
        <dbReference type="ARBA" id="ARBA00022670"/>
    </source>
</evidence>
<evidence type="ECO:0000313" key="12">
    <source>
        <dbReference type="RefSeq" id="XP_045378796.1"/>
    </source>
</evidence>
<dbReference type="SUPFAM" id="SSF54236">
    <property type="entry name" value="Ubiquitin-like"/>
    <property type="match status" value="1"/>
</dbReference>
<dbReference type="GO" id="GO:0004843">
    <property type="term" value="F:cysteine-type deubiquitinase activity"/>
    <property type="evidence" value="ECO:0007669"/>
    <property type="project" value="UniProtKB-EC"/>
</dbReference>
<reference evidence="12" key="1">
    <citation type="submission" date="2025-08" db="UniProtKB">
        <authorList>
            <consortium name="RefSeq"/>
        </authorList>
    </citation>
    <scope>IDENTIFICATION</scope>
    <source>
        <tissue evidence="12">Blood</tissue>
    </source>
</reference>
<comment type="catalytic activity">
    <reaction evidence="1">
        <text>Thiol-dependent hydrolysis of ester, thioester, amide, peptide and isopeptide bonds formed by the C-terminal Gly of ubiquitin (a 76-residue protein attached to proteins as an intracellular targeting signal).</text>
        <dbReference type="EC" id="3.4.19.12"/>
    </reaction>
</comment>
<dbReference type="InterPro" id="IPR048857">
    <property type="entry name" value="OTU1_Ubl"/>
</dbReference>
<keyword evidence="6" id="KW-0863">Zinc-finger</keyword>
<dbReference type="Gene3D" id="3.10.20.90">
    <property type="entry name" value="Phosphatidylinositol 3-kinase Catalytic Subunit, Chain A, domain 1"/>
    <property type="match status" value="1"/>
</dbReference>
<organism evidence="12">
    <name type="scientific">Camelus bactrianus</name>
    <name type="common">Bactrian camel</name>
    <dbReference type="NCBI Taxonomy" id="9837"/>
    <lineage>
        <taxon>Eukaryota</taxon>
        <taxon>Metazoa</taxon>
        <taxon>Chordata</taxon>
        <taxon>Craniata</taxon>
        <taxon>Vertebrata</taxon>
        <taxon>Euteleostomi</taxon>
        <taxon>Mammalia</taxon>
        <taxon>Eutheria</taxon>
        <taxon>Laurasiatheria</taxon>
        <taxon>Artiodactyla</taxon>
        <taxon>Tylopoda</taxon>
        <taxon>Camelidae</taxon>
        <taxon>Camelus</taxon>
    </lineage>
</organism>
<evidence type="ECO:0000256" key="10">
    <source>
        <dbReference type="ARBA" id="ARBA00022833"/>
    </source>
</evidence>
<dbReference type="EC" id="3.4.19.12" evidence="2"/>
<feature type="domain" description="OTU1 Ubl" evidence="11">
    <location>
        <begin position="48"/>
        <end position="95"/>
    </location>
</feature>
<evidence type="ECO:0000256" key="7">
    <source>
        <dbReference type="ARBA" id="ARBA00022786"/>
    </source>
</evidence>
<dbReference type="CTD" id="127393689"/>
<evidence type="ECO:0000256" key="6">
    <source>
        <dbReference type="ARBA" id="ARBA00022771"/>
    </source>
</evidence>
<evidence type="ECO:0000256" key="1">
    <source>
        <dbReference type="ARBA" id="ARBA00000707"/>
    </source>
</evidence>
<evidence type="ECO:0000256" key="9">
    <source>
        <dbReference type="ARBA" id="ARBA00022807"/>
    </source>
</evidence>
<accession>A0A9W3GH12</accession>
<dbReference type="RefSeq" id="XP_045378796.1">
    <property type="nucleotide sequence ID" value="XM_045522840.1"/>
</dbReference>
<gene>
    <name evidence="12" type="primary">YOD1</name>
</gene>
<dbReference type="FunFam" id="3.10.20.90:FF:000096">
    <property type="entry name" value="Ubiquitin thioesterase OTU1"/>
    <property type="match status" value="1"/>
</dbReference>
<evidence type="ECO:0000256" key="5">
    <source>
        <dbReference type="ARBA" id="ARBA00022723"/>
    </source>
</evidence>
<dbReference type="InterPro" id="IPR029071">
    <property type="entry name" value="Ubiquitin-like_domsf"/>
</dbReference>
<evidence type="ECO:0000256" key="8">
    <source>
        <dbReference type="ARBA" id="ARBA00022801"/>
    </source>
</evidence>
<evidence type="ECO:0000256" key="2">
    <source>
        <dbReference type="ARBA" id="ARBA00012759"/>
    </source>
</evidence>
<name>A0A9W3GH12_CAMBA</name>
<proteinExistence type="predicted"/>
<evidence type="ECO:0000259" key="11">
    <source>
        <dbReference type="Pfam" id="PF21403"/>
    </source>
</evidence>
<protein>
    <recommendedName>
        <fullName evidence="3">Ubiquitin thioesterase OTU1</fullName>
        <ecNumber evidence="2">3.4.19.12</ecNumber>
    </recommendedName>
</protein>
<keyword evidence="5" id="KW-0479">Metal-binding</keyword>
<keyword evidence="10" id="KW-0862">Zinc</keyword>
<dbReference type="Pfam" id="PF21403">
    <property type="entry name" value="OTU1_UBXL"/>
    <property type="match status" value="1"/>
</dbReference>
<keyword evidence="7" id="KW-0833">Ubl conjugation pathway</keyword>
<dbReference type="GO" id="GO:0006508">
    <property type="term" value="P:proteolysis"/>
    <property type="evidence" value="ECO:0007669"/>
    <property type="project" value="UniProtKB-KW"/>
</dbReference>
<dbReference type="CDD" id="cd17059">
    <property type="entry name" value="Ubl_OTU1"/>
    <property type="match status" value="1"/>
</dbReference>
<evidence type="ECO:0000256" key="3">
    <source>
        <dbReference type="ARBA" id="ARBA00018935"/>
    </source>
</evidence>
<dbReference type="AlphaFoldDB" id="A0A9W3GH12"/>
<keyword evidence="8" id="KW-0378">Hydrolase</keyword>
<dbReference type="GO" id="GO:0008270">
    <property type="term" value="F:zinc ion binding"/>
    <property type="evidence" value="ECO:0007669"/>
    <property type="project" value="UniProtKB-KW"/>
</dbReference>
<keyword evidence="9" id="KW-0788">Thiol protease</keyword>